<dbReference type="AlphaFoldDB" id="A0AAD2EC75"/>
<proteinExistence type="predicted"/>
<evidence type="ECO:0000313" key="2">
    <source>
        <dbReference type="Proteomes" id="UP000834106"/>
    </source>
</evidence>
<keyword evidence="2" id="KW-1185">Reference proteome</keyword>
<name>A0AAD2EC75_9LAMI</name>
<dbReference type="Gene3D" id="3.30.420.40">
    <property type="match status" value="1"/>
</dbReference>
<dbReference type="EMBL" id="OU503057">
    <property type="protein sequence ID" value="CAI9786612.1"/>
    <property type="molecule type" value="Genomic_DNA"/>
</dbReference>
<gene>
    <name evidence="1" type="ORF">FPE_LOCUS34042</name>
</gene>
<evidence type="ECO:0000313" key="1">
    <source>
        <dbReference type="EMBL" id="CAI9786612.1"/>
    </source>
</evidence>
<dbReference type="Proteomes" id="UP000834106">
    <property type="component" value="Chromosome 22"/>
</dbReference>
<protein>
    <submittedName>
        <fullName evidence="1">Uncharacterized protein</fullName>
    </submittedName>
</protein>
<accession>A0AAD2EC75</accession>
<organism evidence="1 2">
    <name type="scientific">Fraxinus pennsylvanica</name>
    <dbReference type="NCBI Taxonomy" id="56036"/>
    <lineage>
        <taxon>Eukaryota</taxon>
        <taxon>Viridiplantae</taxon>
        <taxon>Streptophyta</taxon>
        <taxon>Embryophyta</taxon>
        <taxon>Tracheophyta</taxon>
        <taxon>Spermatophyta</taxon>
        <taxon>Magnoliopsida</taxon>
        <taxon>eudicotyledons</taxon>
        <taxon>Gunneridae</taxon>
        <taxon>Pentapetalae</taxon>
        <taxon>asterids</taxon>
        <taxon>lamiids</taxon>
        <taxon>Lamiales</taxon>
        <taxon>Oleaceae</taxon>
        <taxon>Oleeae</taxon>
        <taxon>Fraxinus</taxon>
    </lineage>
</organism>
<sequence>MVIDTLFDSTNLLRLYFSPPSILVMVVGGGGNRCQRQTFLVQESGSYLASFQKANFSPPNLEGLGSKLMLRLERNPRADNSKFLHKLMQESKEEPTKLATKLYAILQHMRSSGKEDSMPYQVISSWIEDGVHDTIRMYGYIGFAGDDAPMAVFPSIVGCSRHTAVMVGMSIKMPMLVMRLNPRGVL</sequence>
<reference evidence="1" key="1">
    <citation type="submission" date="2023-05" db="EMBL/GenBank/DDBJ databases">
        <authorList>
            <person name="Huff M."/>
        </authorList>
    </citation>
    <scope>NUCLEOTIDE SEQUENCE</scope>
</reference>